<sequence>MTSFLETGAIVLTIADLIAIIGACIFGALALLHHFNHDGSNATFHHTELAKLCALLSCALSLAVMLCWGYYVSSYIHDSLQSCHSLFNCPSPSQPINYKNNVARR</sequence>
<dbReference type="RefSeq" id="WP_126601727.1">
    <property type="nucleotide sequence ID" value="NZ_BIFQ01000002.1"/>
</dbReference>
<feature type="transmembrane region" description="Helical" evidence="1">
    <location>
        <begin position="12"/>
        <end position="32"/>
    </location>
</feature>
<protein>
    <submittedName>
        <fullName evidence="2">Uncharacterized protein</fullName>
    </submittedName>
</protein>
<dbReference type="Proteomes" id="UP000287224">
    <property type="component" value="Unassembled WGS sequence"/>
</dbReference>
<name>A0A401ZQY7_9CHLR</name>
<proteinExistence type="predicted"/>
<organism evidence="2 3">
    <name type="scientific">Dictyobacter aurantiacus</name>
    <dbReference type="NCBI Taxonomy" id="1936993"/>
    <lineage>
        <taxon>Bacteria</taxon>
        <taxon>Bacillati</taxon>
        <taxon>Chloroflexota</taxon>
        <taxon>Ktedonobacteria</taxon>
        <taxon>Ktedonobacterales</taxon>
        <taxon>Dictyobacteraceae</taxon>
        <taxon>Dictyobacter</taxon>
    </lineage>
</organism>
<gene>
    <name evidence="2" type="ORF">KDAU_66570</name>
</gene>
<evidence type="ECO:0000313" key="2">
    <source>
        <dbReference type="EMBL" id="GCE09328.1"/>
    </source>
</evidence>
<comment type="caution">
    <text evidence="2">The sequence shown here is derived from an EMBL/GenBank/DDBJ whole genome shotgun (WGS) entry which is preliminary data.</text>
</comment>
<dbReference type="EMBL" id="BIFQ01000002">
    <property type="protein sequence ID" value="GCE09328.1"/>
    <property type="molecule type" value="Genomic_DNA"/>
</dbReference>
<reference evidence="3" key="1">
    <citation type="submission" date="2018-12" db="EMBL/GenBank/DDBJ databases">
        <title>Tengunoibacter tsumagoiensis gen. nov., sp. nov., Dictyobacter kobayashii sp. nov., D. alpinus sp. nov., and D. joshuensis sp. nov. and description of Dictyobacteraceae fam. nov. within the order Ktedonobacterales isolated from Tengu-no-mugimeshi.</title>
        <authorList>
            <person name="Wang C.M."/>
            <person name="Zheng Y."/>
            <person name="Sakai Y."/>
            <person name="Toyoda A."/>
            <person name="Minakuchi Y."/>
            <person name="Abe K."/>
            <person name="Yokota A."/>
            <person name="Yabe S."/>
        </authorList>
    </citation>
    <scope>NUCLEOTIDE SEQUENCE [LARGE SCALE GENOMIC DNA]</scope>
    <source>
        <strain evidence="3">S-27</strain>
    </source>
</reference>
<keyword evidence="1" id="KW-1133">Transmembrane helix</keyword>
<keyword evidence="3" id="KW-1185">Reference proteome</keyword>
<feature type="transmembrane region" description="Helical" evidence="1">
    <location>
        <begin position="52"/>
        <end position="71"/>
    </location>
</feature>
<keyword evidence="1" id="KW-0472">Membrane</keyword>
<dbReference type="AlphaFoldDB" id="A0A401ZQY7"/>
<evidence type="ECO:0000313" key="3">
    <source>
        <dbReference type="Proteomes" id="UP000287224"/>
    </source>
</evidence>
<accession>A0A401ZQY7</accession>
<keyword evidence="1" id="KW-0812">Transmembrane</keyword>
<evidence type="ECO:0000256" key="1">
    <source>
        <dbReference type="SAM" id="Phobius"/>
    </source>
</evidence>